<keyword evidence="2" id="KW-1185">Reference proteome</keyword>
<dbReference type="AlphaFoldDB" id="A0A068RUK8"/>
<name>A0A068RUK8_9FUNG</name>
<organism evidence="1 2">
    <name type="scientific">Lichtheimia corymbifera JMRC:FSU:9682</name>
    <dbReference type="NCBI Taxonomy" id="1263082"/>
    <lineage>
        <taxon>Eukaryota</taxon>
        <taxon>Fungi</taxon>
        <taxon>Fungi incertae sedis</taxon>
        <taxon>Mucoromycota</taxon>
        <taxon>Mucoromycotina</taxon>
        <taxon>Mucoromycetes</taxon>
        <taxon>Mucorales</taxon>
        <taxon>Lichtheimiaceae</taxon>
        <taxon>Lichtheimia</taxon>
    </lineage>
</organism>
<protein>
    <submittedName>
        <fullName evidence="1">Uncharacterized protein</fullName>
    </submittedName>
</protein>
<gene>
    <name evidence="1" type="ORF">LCOR_05033.1</name>
</gene>
<evidence type="ECO:0000313" key="2">
    <source>
        <dbReference type="Proteomes" id="UP000027586"/>
    </source>
</evidence>
<reference evidence="1" key="1">
    <citation type="submission" date="2013-08" db="EMBL/GenBank/DDBJ databases">
        <title>Gene expansion shapes genome architecture in the human pathogen Lichtheimia corymbifera: an evolutionary genomics analysis in the ancient terrestrial Mucorales (Mucoromycotina).</title>
        <authorList>
            <person name="Schwartze V.U."/>
            <person name="Winter S."/>
            <person name="Shelest E."/>
            <person name="Marcet-Houben M."/>
            <person name="Horn F."/>
            <person name="Wehner S."/>
            <person name="Hoffmann K."/>
            <person name="Riege K."/>
            <person name="Sammeth M."/>
            <person name="Nowrousian M."/>
            <person name="Valiante V."/>
            <person name="Linde J."/>
            <person name="Jacobsen I.D."/>
            <person name="Marz M."/>
            <person name="Brakhage A.A."/>
            <person name="Gabaldon T."/>
            <person name="Bocker S."/>
            <person name="Voigt K."/>
        </authorList>
    </citation>
    <scope>NUCLEOTIDE SEQUENCE [LARGE SCALE GENOMIC DNA]</scope>
    <source>
        <strain evidence="1">FSU 9682</strain>
    </source>
</reference>
<comment type="caution">
    <text evidence="1">The sequence shown here is derived from an EMBL/GenBank/DDBJ whole genome shotgun (WGS) entry which is preliminary data.</text>
</comment>
<sequence>MRILRITAPPLSGKIQQHRLGMLKRYPRLDDHHHCLENGKFLIRFPWIPWMELPWIPTSFTRIDLYQDALSSQEQGQ</sequence>
<evidence type="ECO:0000313" key="1">
    <source>
        <dbReference type="EMBL" id="CDH53704.1"/>
    </source>
</evidence>
<accession>A0A068RUK8</accession>
<dbReference type="VEuPathDB" id="FungiDB:LCOR_05033.1"/>
<proteinExistence type="predicted"/>
<dbReference type="EMBL" id="CBTN010000019">
    <property type="protein sequence ID" value="CDH53704.1"/>
    <property type="molecule type" value="Genomic_DNA"/>
</dbReference>
<dbReference type="Proteomes" id="UP000027586">
    <property type="component" value="Unassembled WGS sequence"/>
</dbReference>